<dbReference type="Proteomes" id="UP001604277">
    <property type="component" value="Unassembled WGS sequence"/>
</dbReference>
<protein>
    <submittedName>
        <fullName evidence="2">QWRF motif-containing protein 2-like</fullName>
    </submittedName>
</protein>
<feature type="compositionally biased region" description="Low complexity" evidence="1">
    <location>
        <begin position="54"/>
        <end position="88"/>
    </location>
</feature>
<feature type="region of interest" description="Disordered" evidence="1">
    <location>
        <begin position="1"/>
        <end position="113"/>
    </location>
</feature>
<evidence type="ECO:0000256" key="1">
    <source>
        <dbReference type="SAM" id="MobiDB-lite"/>
    </source>
</evidence>
<gene>
    <name evidence="2" type="ORF">Fot_06140</name>
</gene>
<keyword evidence="3" id="KW-1185">Reference proteome</keyword>
<reference evidence="3" key="1">
    <citation type="submission" date="2024-07" db="EMBL/GenBank/DDBJ databases">
        <title>Two chromosome-level genome assemblies of Korean endemic species Abeliophyllum distichum and Forsythia ovata (Oleaceae).</title>
        <authorList>
            <person name="Jang H."/>
        </authorList>
    </citation>
    <scope>NUCLEOTIDE SEQUENCE [LARGE SCALE GENOMIC DNA]</scope>
</reference>
<organism evidence="2 3">
    <name type="scientific">Forsythia ovata</name>
    <dbReference type="NCBI Taxonomy" id="205694"/>
    <lineage>
        <taxon>Eukaryota</taxon>
        <taxon>Viridiplantae</taxon>
        <taxon>Streptophyta</taxon>
        <taxon>Embryophyta</taxon>
        <taxon>Tracheophyta</taxon>
        <taxon>Spermatophyta</taxon>
        <taxon>Magnoliopsida</taxon>
        <taxon>eudicotyledons</taxon>
        <taxon>Gunneridae</taxon>
        <taxon>Pentapetalae</taxon>
        <taxon>asterids</taxon>
        <taxon>lamiids</taxon>
        <taxon>Lamiales</taxon>
        <taxon>Oleaceae</taxon>
        <taxon>Forsythieae</taxon>
        <taxon>Forsythia</taxon>
    </lineage>
</organism>
<feature type="compositionally biased region" description="Polar residues" evidence="1">
    <location>
        <begin position="8"/>
        <end position="18"/>
    </location>
</feature>
<dbReference type="AlphaFoldDB" id="A0ABD1WS41"/>
<feature type="compositionally biased region" description="Polar residues" evidence="1">
    <location>
        <begin position="89"/>
        <end position="99"/>
    </location>
</feature>
<comment type="caution">
    <text evidence="2">The sequence shown here is derived from an EMBL/GenBank/DDBJ whole genome shotgun (WGS) entry which is preliminary data.</text>
</comment>
<dbReference type="EMBL" id="JBFOLJ010000002">
    <property type="protein sequence ID" value="KAL2552521.1"/>
    <property type="molecule type" value="Genomic_DNA"/>
</dbReference>
<proteinExistence type="predicted"/>
<name>A0ABD1WS41_9LAMI</name>
<evidence type="ECO:0000313" key="2">
    <source>
        <dbReference type="EMBL" id="KAL2552521.1"/>
    </source>
</evidence>
<accession>A0ABD1WS41</accession>
<sequence length="113" mass="11974">MVAAASGAASTTDPQNPKTSDDRSRRPPLLPSEKDNSNGVSGNPSKRPKSRIVSSRYMSPSTSTSTSNASSVSSSSVSSRRYPSPLVSRNSTPVSNTPSLGPKRSISVDRWRH</sequence>
<evidence type="ECO:0000313" key="3">
    <source>
        <dbReference type="Proteomes" id="UP001604277"/>
    </source>
</evidence>